<gene>
    <name evidence="9" type="ORF">GURASL_19960</name>
</gene>
<dbReference type="EMBL" id="AP027151">
    <property type="protein sequence ID" value="BDV43073.1"/>
    <property type="molecule type" value="Genomic_DNA"/>
</dbReference>
<dbReference type="SMART" id="SM00448">
    <property type="entry name" value="REC"/>
    <property type="match status" value="1"/>
</dbReference>
<dbReference type="InterPro" id="IPR014264">
    <property type="entry name" value="PEP-CTERM_resp_reg"/>
</dbReference>
<keyword evidence="5" id="KW-0804">Transcription</keyword>
<dbReference type="Pfam" id="PF00158">
    <property type="entry name" value="Sigma54_activat"/>
    <property type="match status" value="1"/>
</dbReference>
<evidence type="ECO:0000259" key="8">
    <source>
        <dbReference type="PROSITE" id="PS50110"/>
    </source>
</evidence>
<dbReference type="PROSITE" id="PS50045">
    <property type="entry name" value="SIGMA54_INTERACT_4"/>
    <property type="match status" value="1"/>
</dbReference>
<dbReference type="InterPro" id="IPR027417">
    <property type="entry name" value="P-loop_NTPase"/>
</dbReference>
<dbReference type="PANTHER" id="PTHR32071:SF113">
    <property type="entry name" value="ALGINATE BIOSYNTHESIS TRANSCRIPTIONAL REGULATORY PROTEIN ALGB"/>
    <property type="match status" value="1"/>
</dbReference>
<reference evidence="9 10" key="1">
    <citation type="submission" date="2022-12" db="EMBL/GenBank/DDBJ databases">
        <title>Polyphasic characterization of Geotalea uranireducens NIT-SL11 newly isolated from a complex of sewage sludge and microbially reduced graphene oxide.</title>
        <authorList>
            <person name="Xie L."/>
            <person name="Yoshida N."/>
            <person name="Meng L."/>
        </authorList>
    </citation>
    <scope>NUCLEOTIDE SEQUENCE [LARGE SCALE GENOMIC DNA]</scope>
    <source>
        <strain evidence="9 10">NIT-SL11</strain>
    </source>
</reference>
<dbReference type="PANTHER" id="PTHR32071">
    <property type="entry name" value="TRANSCRIPTIONAL REGULATORY PROTEIN"/>
    <property type="match status" value="1"/>
</dbReference>
<dbReference type="PROSITE" id="PS00676">
    <property type="entry name" value="SIGMA54_INTERACT_2"/>
    <property type="match status" value="1"/>
</dbReference>
<dbReference type="InterPro" id="IPR025662">
    <property type="entry name" value="Sigma_54_int_dom_ATP-bd_1"/>
</dbReference>
<keyword evidence="4" id="KW-0238">DNA-binding</keyword>
<dbReference type="Gene3D" id="1.10.8.60">
    <property type="match status" value="1"/>
</dbReference>
<dbReference type="Pfam" id="PF02954">
    <property type="entry name" value="HTH_8"/>
    <property type="match status" value="1"/>
</dbReference>
<keyword evidence="2" id="KW-0067">ATP-binding</keyword>
<dbReference type="Gene3D" id="3.40.50.2300">
    <property type="match status" value="1"/>
</dbReference>
<evidence type="ECO:0000313" key="9">
    <source>
        <dbReference type="EMBL" id="BDV43073.1"/>
    </source>
</evidence>
<dbReference type="InterPro" id="IPR058031">
    <property type="entry name" value="AAA_lid_NorR"/>
</dbReference>
<dbReference type="PROSITE" id="PS00688">
    <property type="entry name" value="SIGMA54_INTERACT_3"/>
    <property type="match status" value="1"/>
</dbReference>
<dbReference type="Pfam" id="PF00072">
    <property type="entry name" value="Response_reg"/>
    <property type="match status" value="1"/>
</dbReference>
<dbReference type="InterPro" id="IPR002078">
    <property type="entry name" value="Sigma_54_int"/>
</dbReference>
<feature type="domain" description="Sigma-54 factor interaction" evidence="7">
    <location>
        <begin position="147"/>
        <end position="376"/>
    </location>
</feature>
<dbReference type="Proteomes" id="UP001317705">
    <property type="component" value="Chromosome"/>
</dbReference>
<dbReference type="PROSITE" id="PS00675">
    <property type="entry name" value="SIGMA54_INTERACT_1"/>
    <property type="match status" value="1"/>
</dbReference>
<feature type="domain" description="Response regulatory" evidence="8">
    <location>
        <begin position="3"/>
        <end position="121"/>
    </location>
</feature>
<evidence type="ECO:0000256" key="4">
    <source>
        <dbReference type="ARBA" id="ARBA00023125"/>
    </source>
</evidence>
<feature type="modified residue" description="4-aspartylphosphate" evidence="6">
    <location>
        <position position="51"/>
    </location>
</feature>
<dbReference type="Gene3D" id="1.10.10.60">
    <property type="entry name" value="Homeodomain-like"/>
    <property type="match status" value="1"/>
</dbReference>
<evidence type="ECO:0000256" key="3">
    <source>
        <dbReference type="ARBA" id="ARBA00023015"/>
    </source>
</evidence>
<organism evidence="9 10">
    <name type="scientific">Geotalea uraniireducens</name>
    <dbReference type="NCBI Taxonomy" id="351604"/>
    <lineage>
        <taxon>Bacteria</taxon>
        <taxon>Pseudomonadati</taxon>
        <taxon>Thermodesulfobacteriota</taxon>
        <taxon>Desulfuromonadia</taxon>
        <taxon>Geobacterales</taxon>
        <taxon>Geobacteraceae</taxon>
        <taxon>Geotalea</taxon>
    </lineage>
</organism>
<evidence type="ECO:0000259" key="7">
    <source>
        <dbReference type="PROSITE" id="PS50045"/>
    </source>
</evidence>
<evidence type="ECO:0000256" key="2">
    <source>
        <dbReference type="ARBA" id="ARBA00022840"/>
    </source>
</evidence>
<keyword evidence="6" id="KW-0597">Phosphoprotein</keyword>
<dbReference type="Gene3D" id="3.40.50.300">
    <property type="entry name" value="P-loop containing nucleotide triphosphate hydrolases"/>
    <property type="match status" value="1"/>
</dbReference>
<dbReference type="PRINTS" id="PR01590">
    <property type="entry name" value="HTHFIS"/>
</dbReference>
<dbReference type="InterPro" id="IPR011006">
    <property type="entry name" value="CheY-like_superfamily"/>
</dbReference>
<keyword evidence="10" id="KW-1185">Reference proteome</keyword>
<dbReference type="InterPro" id="IPR009057">
    <property type="entry name" value="Homeodomain-like_sf"/>
</dbReference>
<dbReference type="InterPro" id="IPR025943">
    <property type="entry name" value="Sigma_54_int_dom_ATP-bd_2"/>
</dbReference>
<dbReference type="SMART" id="SM00382">
    <property type="entry name" value="AAA"/>
    <property type="match status" value="1"/>
</dbReference>
<dbReference type="CDD" id="cd00009">
    <property type="entry name" value="AAA"/>
    <property type="match status" value="1"/>
</dbReference>
<proteinExistence type="predicted"/>
<keyword evidence="3" id="KW-0805">Transcription regulation</keyword>
<dbReference type="PROSITE" id="PS50110">
    <property type="entry name" value="RESPONSE_REGULATORY"/>
    <property type="match status" value="1"/>
</dbReference>
<keyword evidence="1" id="KW-0547">Nucleotide-binding</keyword>
<dbReference type="Pfam" id="PF25601">
    <property type="entry name" value="AAA_lid_14"/>
    <property type="match status" value="1"/>
</dbReference>
<evidence type="ECO:0000256" key="6">
    <source>
        <dbReference type="PROSITE-ProRule" id="PRU00169"/>
    </source>
</evidence>
<dbReference type="InterPro" id="IPR001789">
    <property type="entry name" value="Sig_transdc_resp-reg_receiver"/>
</dbReference>
<protein>
    <submittedName>
        <fullName evidence="9">Sigma-54-dependent Fis family transcriptional regulator</fullName>
    </submittedName>
</protein>
<dbReference type="SUPFAM" id="SSF52540">
    <property type="entry name" value="P-loop containing nucleoside triphosphate hydrolases"/>
    <property type="match status" value="1"/>
</dbReference>
<accession>A0ABM8EKW1</accession>
<dbReference type="SUPFAM" id="SSF52172">
    <property type="entry name" value="CheY-like"/>
    <property type="match status" value="1"/>
</dbReference>
<dbReference type="SUPFAM" id="SSF46689">
    <property type="entry name" value="Homeodomain-like"/>
    <property type="match status" value="1"/>
</dbReference>
<sequence length="455" mass="50947">MEKLLIVDDNEDIRRQLRWGIGNDYALLLAADGREALDIFRKQQPGVVMLDLGLPPHEDSSEEGFRCLEEMLRIAPDTKIIVITGNEGRSNAVKAVQLGAYDFYQKPIDLNELKVIIKRAFHLQVLEEENRRLQSALNEYDGEFKGFIGDCPEMGVVFSTIRKVAPSDVSVLVTGESGTGKELVARAIHGMSLRKNGPFVPINCGAIPENLLEAELFGHEKGAFTGALNRVLGKVEYAHKGTLFLDEIGELSLPLQVKLLRFLQEKVIQRVGGREDIPVDVRIVAASNVDISQAMETGQFREDLYYRIGVVTVLLPPLRNRGDDLMQLANYFLKRFTGEFKKKIKGYSPTAREYMEAYGWPGNVRELENKVQRAVLMATAPLIEPDDLGFTERPLGNKLTALENMTLREARDRVEREMIKGAIANNKGNIAKAAEELAVSRPTLYDLIRKHGINC</sequence>
<evidence type="ECO:0000313" key="10">
    <source>
        <dbReference type="Proteomes" id="UP001317705"/>
    </source>
</evidence>
<dbReference type="RefSeq" id="WP_281999190.1">
    <property type="nucleotide sequence ID" value="NZ_AP027151.1"/>
</dbReference>
<dbReference type="InterPro" id="IPR025944">
    <property type="entry name" value="Sigma_54_int_dom_CS"/>
</dbReference>
<name>A0ABM8EKW1_9BACT</name>
<evidence type="ECO:0000256" key="1">
    <source>
        <dbReference type="ARBA" id="ARBA00022741"/>
    </source>
</evidence>
<evidence type="ECO:0000256" key="5">
    <source>
        <dbReference type="ARBA" id="ARBA00023163"/>
    </source>
</evidence>
<dbReference type="InterPro" id="IPR002197">
    <property type="entry name" value="HTH_Fis"/>
</dbReference>
<dbReference type="NCBIfam" id="TIGR02915">
    <property type="entry name" value="PEP_resp_reg"/>
    <property type="match status" value="1"/>
</dbReference>
<dbReference type="InterPro" id="IPR003593">
    <property type="entry name" value="AAA+_ATPase"/>
</dbReference>